<protein>
    <submittedName>
        <fullName evidence="1">Uncharacterized protein</fullName>
    </submittedName>
</protein>
<evidence type="ECO:0000313" key="2">
    <source>
        <dbReference type="EMBL" id="GDY70674.1"/>
    </source>
</evidence>
<accession>A0A4D4MAX3</accession>
<organism evidence="1 4">
    <name type="scientific">Streptomyces avermitilis</name>
    <dbReference type="NCBI Taxonomy" id="33903"/>
    <lineage>
        <taxon>Bacteria</taxon>
        <taxon>Bacillati</taxon>
        <taxon>Actinomycetota</taxon>
        <taxon>Actinomycetes</taxon>
        <taxon>Kitasatosporales</taxon>
        <taxon>Streptomycetaceae</taxon>
        <taxon>Streptomyces</taxon>
    </lineage>
</organism>
<dbReference type="RefSeq" id="WP_137951139.1">
    <property type="nucleotide sequence ID" value="NZ_BAABTN010000134.1"/>
</dbReference>
<sequence length="111" mass="12265">MPLIQVDPSVAETAVESPADRAFVILRTLVHPYTEVKPDPRLLGFLCWEPDLLRLYVETEGIPGVTAVDVRPSGALTALLAALPSVITEEDRMTVDEMDPHVSHAIDLTYW</sequence>
<evidence type="ECO:0000313" key="1">
    <source>
        <dbReference type="EMBL" id="GDY68944.1"/>
    </source>
</evidence>
<proteinExistence type="predicted"/>
<reference evidence="1 4" key="2">
    <citation type="submission" date="2019-04" db="EMBL/GenBank/DDBJ databases">
        <title>Draft genome sequences of Streptomyces avermitilis NBRC 14893.</title>
        <authorList>
            <person name="Komaki H."/>
            <person name="Tamura T."/>
            <person name="Hosoyama A."/>
        </authorList>
    </citation>
    <scope>NUCLEOTIDE SEQUENCE [LARGE SCALE GENOMIC DNA]</scope>
    <source>
        <strain evidence="1 4">NBRC 14893</strain>
    </source>
</reference>
<evidence type="ECO:0000313" key="4">
    <source>
        <dbReference type="Proteomes" id="UP000302139"/>
    </source>
</evidence>
<dbReference type="Proteomes" id="UP000302139">
    <property type="component" value="Unassembled WGS sequence"/>
</dbReference>
<comment type="caution">
    <text evidence="1">The sequence shown here is derived from an EMBL/GenBank/DDBJ whole genome shotgun (WGS) entry which is preliminary data.</text>
</comment>
<reference evidence="2 3" key="1">
    <citation type="submission" date="2019-04" db="EMBL/GenBank/DDBJ databases">
        <title>Draft genome sequences of Streptomyces avermitilis ATCC 31267.</title>
        <authorList>
            <person name="Komaki H."/>
            <person name="Tamura T."/>
            <person name="Hosoyama A."/>
        </authorList>
    </citation>
    <scope>NUCLEOTIDE SEQUENCE [LARGE SCALE GENOMIC DNA]</scope>
    <source>
        <strain evidence="2 3">ATCC 31267</strain>
    </source>
</reference>
<dbReference type="EMBL" id="BJHY01000001">
    <property type="protein sequence ID" value="GDY70674.1"/>
    <property type="molecule type" value="Genomic_DNA"/>
</dbReference>
<name>A0A4D4MAX3_STRAX</name>
<dbReference type="AlphaFoldDB" id="A0A4D4MAX3"/>
<dbReference type="EMBL" id="BJHX01000001">
    <property type="protein sequence ID" value="GDY68944.1"/>
    <property type="molecule type" value="Genomic_DNA"/>
</dbReference>
<evidence type="ECO:0000313" key="3">
    <source>
        <dbReference type="Proteomes" id="UP000299211"/>
    </source>
</evidence>
<dbReference type="Proteomes" id="UP000299211">
    <property type="component" value="Unassembled WGS sequence"/>
</dbReference>
<gene>
    <name evidence="1" type="ORF">SAV14893_083370</name>
    <name evidence="2" type="ORF">SAV31267_001590</name>
</gene>